<dbReference type="AlphaFoldDB" id="A0A517LQZ0"/>
<reference evidence="3 4" key="1">
    <citation type="submission" date="2019-07" db="EMBL/GenBank/DDBJ databases">
        <title>Finished genome of Venturia effusa.</title>
        <authorList>
            <person name="Young C.A."/>
            <person name="Cox M.P."/>
            <person name="Ganley A.R.D."/>
            <person name="David W.J."/>
        </authorList>
    </citation>
    <scope>NUCLEOTIDE SEQUENCE [LARGE SCALE GENOMIC DNA]</scope>
    <source>
        <strain evidence="4">albino</strain>
    </source>
</reference>
<dbReference type="InterPro" id="IPR057512">
    <property type="entry name" value="RTG2_C"/>
</dbReference>
<dbReference type="PANTHER" id="PTHR30005:SF0">
    <property type="entry name" value="RETROGRADE REGULATION PROTEIN 2"/>
    <property type="match status" value="1"/>
</dbReference>
<dbReference type="InterPro" id="IPR050273">
    <property type="entry name" value="GppA/Ppx_hydrolase"/>
</dbReference>
<evidence type="ECO:0000313" key="4">
    <source>
        <dbReference type="Proteomes" id="UP000316270"/>
    </source>
</evidence>
<proteinExistence type="predicted"/>
<dbReference type="Pfam" id="PF23566">
    <property type="entry name" value="RTG2_C"/>
    <property type="match status" value="1"/>
</dbReference>
<dbReference type="Proteomes" id="UP000316270">
    <property type="component" value="Chromosome 19"/>
</dbReference>
<dbReference type="InterPro" id="IPR043129">
    <property type="entry name" value="ATPase_NBD"/>
</dbReference>
<organism evidence="3 4">
    <name type="scientific">Venturia effusa</name>
    <dbReference type="NCBI Taxonomy" id="50376"/>
    <lineage>
        <taxon>Eukaryota</taxon>
        <taxon>Fungi</taxon>
        <taxon>Dikarya</taxon>
        <taxon>Ascomycota</taxon>
        <taxon>Pezizomycotina</taxon>
        <taxon>Dothideomycetes</taxon>
        <taxon>Pleosporomycetidae</taxon>
        <taxon>Venturiales</taxon>
        <taxon>Venturiaceae</taxon>
        <taxon>Venturia</taxon>
    </lineage>
</organism>
<keyword evidence="4" id="KW-1185">Reference proteome</keyword>
<evidence type="ECO:0000259" key="2">
    <source>
        <dbReference type="Pfam" id="PF23566"/>
    </source>
</evidence>
<dbReference type="PANTHER" id="PTHR30005">
    <property type="entry name" value="EXOPOLYPHOSPHATASE"/>
    <property type="match status" value="1"/>
</dbReference>
<dbReference type="InterPro" id="IPR003695">
    <property type="entry name" value="Ppx_GppA_N"/>
</dbReference>
<dbReference type="STRING" id="50376.A0A517LQZ0"/>
<evidence type="ECO:0000259" key="1">
    <source>
        <dbReference type="Pfam" id="PF02541"/>
    </source>
</evidence>
<dbReference type="EMBL" id="CP042203">
    <property type="protein sequence ID" value="QDS78065.1"/>
    <property type="molecule type" value="Genomic_DNA"/>
</dbReference>
<dbReference type="OrthoDB" id="2014654at2759"/>
<accession>A0A517LQZ0</accession>
<protein>
    <submittedName>
        <fullName evidence="3">Uncharacterized protein</fullName>
    </submittedName>
</protein>
<feature type="domain" description="RTG2 C-terminal" evidence="2">
    <location>
        <begin position="346"/>
        <end position="565"/>
    </location>
</feature>
<name>A0A517LQZ0_9PEZI</name>
<dbReference type="FunFam" id="3.30.420.40:FF:000191">
    <property type="entry name" value="Retrograde regulation protein 2"/>
    <property type="match status" value="1"/>
</dbReference>
<dbReference type="GO" id="GO:0006357">
    <property type="term" value="P:regulation of transcription by RNA polymerase II"/>
    <property type="evidence" value="ECO:0007669"/>
    <property type="project" value="TreeGrafter"/>
</dbReference>
<dbReference type="Pfam" id="PF02541">
    <property type="entry name" value="Ppx-GppA"/>
    <property type="match status" value="1"/>
</dbReference>
<feature type="domain" description="Ppx/GppA phosphatase N-terminal" evidence="1">
    <location>
        <begin position="48"/>
        <end position="339"/>
    </location>
</feature>
<gene>
    <name evidence="3" type="ORF">FKW77_003487</name>
</gene>
<dbReference type="Gene3D" id="3.30.420.150">
    <property type="entry name" value="Exopolyphosphatase. Domain 2"/>
    <property type="match status" value="1"/>
</dbReference>
<dbReference type="SUPFAM" id="SSF53067">
    <property type="entry name" value="Actin-like ATPase domain"/>
    <property type="match status" value="2"/>
</dbReference>
<dbReference type="Gene3D" id="3.30.420.40">
    <property type="match status" value="1"/>
</dbReference>
<sequence length="579" mass="62663">MSLERQEASGRYLHGIVDMGSNGIRFSVTDMSPDTARIMPTRYVDRAGISLYDAQWSTGIQAPIPPEVIADVVRAYQRFKNTCTDLGVPDENVRIIGTEATRLALNSEDFRAQIHNATGWTVEMLPKEEEGRVGAMGVVSSFSHIKGLMMDLGGGSTQITWLEAENGQVRMSDAGSVSMPYGAAALNRRIQEANIAGGHAMKNFEEEVTNNLRDAVAKIEIPAEFLDSGKNPRGLDMHVSGGGFRGWGYVLMCQHPVQPYPCPIINGFEQPAKNFENTSIVMATTANQDNIFRVSERRASQVPAVALLVRCLCKALPAITTVKFAQGGVREGALFKDLPPEVKAEHPFVAATKSSAPPSSTQLVSLIQSTTPEDHKGRTIPEEISPQLLTAVAQSLYCFNHLPKDLQAAVALRSTTTGVLAGTHGANHKERAALAVILCEASGGEGSLAPSDAQFYHLLCELLEPSAAWWCKYYGKVAGVAAQVYPAGVVKDQKVSFTAKWDEHETKHDKKHGGLLHVTMDLGKDDPSILQAEGLQKSIKGLHKLGKKKSWHKGEGGHHVTLVVNSGSGESLPESHFEE</sequence>
<evidence type="ECO:0000313" key="3">
    <source>
        <dbReference type="EMBL" id="QDS78065.1"/>
    </source>
</evidence>